<evidence type="ECO:0000313" key="3">
    <source>
        <dbReference type="Proteomes" id="UP000198518"/>
    </source>
</evidence>
<dbReference type="Proteomes" id="UP000198518">
    <property type="component" value="Unassembled WGS sequence"/>
</dbReference>
<gene>
    <name evidence="2" type="ORF">SAMN04487945_0256</name>
</gene>
<organism evidence="2 3">
    <name type="scientific">Halobacterium jilantaiense</name>
    <dbReference type="NCBI Taxonomy" id="355548"/>
    <lineage>
        <taxon>Archaea</taxon>
        <taxon>Methanobacteriati</taxon>
        <taxon>Methanobacteriota</taxon>
        <taxon>Stenosarchaea group</taxon>
        <taxon>Halobacteria</taxon>
        <taxon>Halobacteriales</taxon>
        <taxon>Halobacteriaceae</taxon>
        <taxon>Halobacterium</taxon>
    </lineage>
</organism>
<proteinExistence type="predicted"/>
<dbReference type="AlphaFoldDB" id="A0A1I0MPD2"/>
<evidence type="ECO:0000256" key="1">
    <source>
        <dbReference type="SAM" id="MobiDB-lite"/>
    </source>
</evidence>
<name>A0A1I0MPD2_9EURY</name>
<dbReference type="RefSeq" id="WP_089667340.1">
    <property type="nucleotide sequence ID" value="NZ_FOJA01000001.1"/>
</dbReference>
<dbReference type="EMBL" id="FOJA01000001">
    <property type="protein sequence ID" value="SEV90358.1"/>
    <property type="molecule type" value="Genomic_DNA"/>
</dbReference>
<dbReference type="OrthoDB" id="321964at2157"/>
<protein>
    <submittedName>
        <fullName evidence="2">Uncharacterized protein</fullName>
    </submittedName>
</protein>
<evidence type="ECO:0000313" key="2">
    <source>
        <dbReference type="EMBL" id="SEV90358.1"/>
    </source>
</evidence>
<reference evidence="2 3" key="1">
    <citation type="submission" date="2016-10" db="EMBL/GenBank/DDBJ databases">
        <authorList>
            <person name="de Groot N.N."/>
        </authorList>
    </citation>
    <scope>NUCLEOTIDE SEQUENCE [LARGE SCALE GENOMIC DNA]</scope>
    <source>
        <strain evidence="2 3">CGMCC 1.5337</strain>
    </source>
</reference>
<accession>A0A1I0MPD2</accession>
<sequence length="78" mass="8786">MSPATSTEDGEETNWWDVGQNPDVHDDLGYEMVDLDVIHHDPGQRDQVLVLPADEDMLRDDAFMVADADDILDLETMV</sequence>
<feature type="region of interest" description="Disordered" evidence="1">
    <location>
        <begin position="1"/>
        <end position="21"/>
    </location>
</feature>
<keyword evidence="3" id="KW-1185">Reference proteome</keyword>